<feature type="domain" description="Cation-transporting P-type ATPase N-terminal" evidence="9">
    <location>
        <begin position="1"/>
        <end position="64"/>
    </location>
</feature>
<dbReference type="Gene3D" id="1.20.1110.10">
    <property type="entry name" value="Calcium-transporting ATPase, transmembrane domain"/>
    <property type="match status" value="1"/>
</dbReference>
<keyword evidence="4" id="KW-0067">ATP-binding</keyword>
<evidence type="ECO:0000256" key="5">
    <source>
        <dbReference type="ARBA" id="ARBA00022967"/>
    </source>
</evidence>
<feature type="transmembrane region" description="Helical" evidence="8">
    <location>
        <begin position="65"/>
        <end position="84"/>
    </location>
</feature>
<keyword evidence="2 8" id="KW-0812">Transmembrane</keyword>
<dbReference type="InterPro" id="IPR023298">
    <property type="entry name" value="ATPase_P-typ_TM_dom_sf"/>
</dbReference>
<dbReference type="SFLD" id="SFLDF00027">
    <property type="entry name" value="p-type_atpase"/>
    <property type="match status" value="1"/>
</dbReference>
<evidence type="ECO:0000256" key="8">
    <source>
        <dbReference type="SAM" id="Phobius"/>
    </source>
</evidence>
<evidence type="ECO:0000256" key="3">
    <source>
        <dbReference type="ARBA" id="ARBA00022741"/>
    </source>
</evidence>
<dbReference type="SFLD" id="SFLDS00003">
    <property type="entry name" value="Haloacid_Dehalogenase"/>
    <property type="match status" value="1"/>
</dbReference>
<comment type="subcellular location">
    <subcellularLocation>
        <location evidence="1">Membrane</location>
        <topology evidence="1">Multi-pass membrane protein</topology>
    </subcellularLocation>
</comment>
<dbReference type="InterPro" id="IPR036412">
    <property type="entry name" value="HAD-like_sf"/>
</dbReference>
<dbReference type="SUPFAM" id="SSF81665">
    <property type="entry name" value="Calcium ATPase, transmembrane domain M"/>
    <property type="match status" value="1"/>
</dbReference>
<feature type="transmembrane region" description="Helical" evidence="8">
    <location>
        <begin position="240"/>
        <end position="259"/>
    </location>
</feature>
<dbReference type="InterPro" id="IPR059000">
    <property type="entry name" value="ATPase_P-type_domA"/>
</dbReference>
<keyword evidence="6 8" id="KW-1133">Transmembrane helix</keyword>
<gene>
    <name evidence="10" type="ORF">FD16_GL000331</name>
</gene>
<dbReference type="GO" id="GO:0016020">
    <property type="term" value="C:membrane"/>
    <property type="evidence" value="ECO:0007669"/>
    <property type="project" value="UniProtKB-SubCell"/>
</dbReference>
<dbReference type="GO" id="GO:0005524">
    <property type="term" value="F:ATP binding"/>
    <property type="evidence" value="ECO:0007669"/>
    <property type="project" value="UniProtKB-KW"/>
</dbReference>
<evidence type="ECO:0000256" key="7">
    <source>
        <dbReference type="ARBA" id="ARBA00023136"/>
    </source>
</evidence>
<dbReference type="InterPro" id="IPR018303">
    <property type="entry name" value="ATPase_P-typ_P_site"/>
</dbReference>
<dbReference type="Pfam" id="PF00122">
    <property type="entry name" value="E1-E2_ATPase"/>
    <property type="match status" value="1"/>
</dbReference>
<dbReference type="SFLD" id="SFLDG00002">
    <property type="entry name" value="C1.7:_P-type_atpase_like"/>
    <property type="match status" value="1"/>
</dbReference>
<keyword evidence="5" id="KW-1278">Translocase</keyword>
<name>A0A0R1W7L3_9LACO</name>
<reference evidence="10 11" key="1">
    <citation type="journal article" date="2015" name="Genome Announc.">
        <title>Expanding the biotechnology potential of lactobacilli through comparative genomics of 213 strains and associated genera.</title>
        <authorList>
            <person name="Sun Z."/>
            <person name="Harris H.M."/>
            <person name="McCann A."/>
            <person name="Guo C."/>
            <person name="Argimon S."/>
            <person name="Zhang W."/>
            <person name="Yang X."/>
            <person name="Jeffery I.B."/>
            <person name="Cooney J.C."/>
            <person name="Kagawa T.F."/>
            <person name="Liu W."/>
            <person name="Song Y."/>
            <person name="Salvetti E."/>
            <person name="Wrobel A."/>
            <person name="Rasinkangas P."/>
            <person name="Parkhill J."/>
            <person name="Rea M.C."/>
            <person name="O'Sullivan O."/>
            <person name="Ritari J."/>
            <person name="Douillard F.P."/>
            <person name="Paul Ross R."/>
            <person name="Yang R."/>
            <person name="Briner A.E."/>
            <person name="Felis G.E."/>
            <person name="de Vos W.M."/>
            <person name="Barrangou R."/>
            <person name="Klaenhammer T.R."/>
            <person name="Caufield P.W."/>
            <person name="Cui Y."/>
            <person name="Zhang H."/>
            <person name="O'Toole P.W."/>
        </authorList>
    </citation>
    <scope>NUCLEOTIDE SEQUENCE [LARGE SCALE GENOMIC DNA]</scope>
    <source>
        <strain evidence="10 11">DSM 5007</strain>
    </source>
</reference>
<dbReference type="SUPFAM" id="SSF56784">
    <property type="entry name" value="HAD-like"/>
    <property type="match status" value="1"/>
</dbReference>
<dbReference type="NCBIfam" id="TIGR01494">
    <property type="entry name" value="ATPase_P-type"/>
    <property type="match status" value="2"/>
</dbReference>
<dbReference type="PRINTS" id="PR00119">
    <property type="entry name" value="CATATPASE"/>
</dbReference>
<proteinExistence type="predicted"/>
<evidence type="ECO:0000256" key="4">
    <source>
        <dbReference type="ARBA" id="ARBA00022840"/>
    </source>
</evidence>
<dbReference type="Pfam" id="PF00690">
    <property type="entry name" value="Cation_ATPase_N"/>
    <property type="match status" value="1"/>
</dbReference>
<sequence>MDQTIEQKITGLSQEEAATRLKANGPNAVAQPGFNFGREIVKRLWEPSAWILEAALILEIILGKYIQSIFIILMLLFAAINGAVQSRRAHRVLSGLSNRLTLSSHVKRSGKWERIDAVNLVVGDTINLVRGTIIPADVTIIAGSVSVNESSITGESNNVTHAQTTAAFAGTEVVAGDAIAKVTATGSQSRSGKTINLVNHASSPGHLQLLLSKIIGYLAILDSILAVILIITALIRHENIIAMAPFLAMLFIATIPIAMPSSFAVANSVEASVLSHADILVSDLSGIQDAANLDVLLIDKTGTITKNRPEVIKFVNLSSLTNQTVLNMTLSVTNIKSPSEVDAAIIDYVNGGGQAEHLPVNSFVAFDPSTGYSSAQIKQQNEINTVKLGSFKILSSLAKNAEVVNQSLLQSGRSVVVMLNDKIIGLFILQDQIRPDSQTAIQQLIGRGVNIIMLTGDNANTAKEVAQQVGLNNDTISFSNITSETDINNLSCIADVKPEDKLAIVNKFQHNGFTVGMTGDGINDTPALKQADVGIAVANAVDAAKQSAKNNPHGAWINTNY</sequence>
<dbReference type="InterPro" id="IPR008250">
    <property type="entry name" value="ATPase_P-typ_transduc_dom_A_sf"/>
</dbReference>
<organism evidence="10 11">
    <name type="scientific">Paucilactobacillus suebicus DSM 5007 = KCTC 3549</name>
    <dbReference type="NCBI Taxonomy" id="1423807"/>
    <lineage>
        <taxon>Bacteria</taxon>
        <taxon>Bacillati</taxon>
        <taxon>Bacillota</taxon>
        <taxon>Bacilli</taxon>
        <taxon>Lactobacillales</taxon>
        <taxon>Lactobacillaceae</taxon>
        <taxon>Paucilactobacillus</taxon>
    </lineage>
</organism>
<dbReference type="STRING" id="1423807.FD16_GL000331"/>
<dbReference type="EMBL" id="AZGF01000012">
    <property type="protein sequence ID" value="KRM11963.1"/>
    <property type="molecule type" value="Genomic_DNA"/>
</dbReference>
<dbReference type="PANTHER" id="PTHR42861">
    <property type="entry name" value="CALCIUM-TRANSPORTING ATPASE"/>
    <property type="match status" value="1"/>
</dbReference>
<evidence type="ECO:0000256" key="6">
    <source>
        <dbReference type="ARBA" id="ARBA00022989"/>
    </source>
</evidence>
<keyword evidence="3" id="KW-0547">Nucleotide-binding</keyword>
<dbReference type="AlphaFoldDB" id="A0A0R1W7L3"/>
<dbReference type="Pfam" id="PF00702">
    <property type="entry name" value="Hydrolase"/>
    <property type="match status" value="1"/>
</dbReference>
<dbReference type="Gene3D" id="3.40.50.1000">
    <property type="entry name" value="HAD superfamily/HAD-like"/>
    <property type="match status" value="1"/>
</dbReference>
<comment type="caution">
    <text evidence="10">The sequence shown here is derived from an EMBL/GenBank/DDBJ whole genome shotgun (WGS) entry which is preliminary data.</text>
</comment>
<dbReference type="Gene3D" id="2.70.150.10">
    <property type="entry name" value="Calcium-transporting ATPase, cytoplasmic transduction domain A"/>
    <property type="match status" value="1"/>
</dbReference>
<dbReference type="InterPro" id="IPR001757">
    <property type="entry name" value="P_typ_ATPase"/>
</dbReference>
<evidence type="ECO:0000313" key="11">
    <source>
        <dbReference type="Proteomes" id="UP000051820"/>
    </source>
</evidence>
<keyword evidence="7 8" id="KW-0472">Membrane</keyword>
<dbReference type="PATRIC" id="fig|1423807.3.peg.335"/>
<dbReference type="PROSITE" id="PS00154">
    <property type="entry name" value="ATPASE_E1_E2"/>
    <property type="match status" value="1"/>
</dbReference>
<dbReference type="InterPro" id="IPR023214">
    <property type="entry name" value="HAD_sf"/>
</dbReference>
<dbReference type="InterPro" id="IPR023299">
    <property type="entry name" value="ATPase_P-typ_cyto_dom_N"/>
</dbReference>
<evidence type="ECO:0000313" key="10">
    <source>
        <dbReference type="EMBL" id="KRM11963.1"/>
    </source>
</evidence>
<evidence type="ECO:0000256" key="2">
    <source>
        <dbReference type="ARBA" id="ARBA00022692"/>
    </source>
</evidence>
<accession>A0A0R1W7L3</accession>
<evidence type="ECO:0000256" key="1">
    <source>
        <dbReference type="ARBA" id="ARBA00004141"/>
    </source>
</evidence>
<dbReference type="InterPro" id="IPR004014">
    <property type="entry name" value="ATPase_P-typ_cation-transptr_N"/>
</dbReference>
<dbReference type="Gene3D" id="3.40.1110.10">
    <property type="entry name" value="Calcium-transporting ATPase, cytoplasmic domain N"/>
    <property type="match status" value="1"/>
</dbReference>
<dbReference type="SMART" id="SM00831">
    <property type="entry name" value="Cation_ATPase_N"/>
    <property type="match status" value="1"/>
</dbReference>
<dbReference type="PRINTS" id="PR00120">
    <property type="entry name" value="HATPASE"/>
</dbReference>
<evidence type="ECO:0000259" key="9">
    <source>
        <dbReference type="SMART" id="SM00831"/>
    </source>
</evidence>
<dbReference type="InterPro" id="IPR044492">
    <property type="entry name" value="P_typ_ATPase_HD_dom"/>
</dbReference>
<dbReference type="SUPFAM" id="SSF81660">
    <property type="entry name" value="Metal cation-transporting ATPase, ATP-binding domain N"/>
    <property type="match status" value="1"/>
</dbReference>
<dbReference type="GO" id="GO:0016887">
    <property type="term" value="F:ATP hydrolysis activity"/>
    <property type="evidence" value="ECO:0007669"/>
    <property type="project" value="InterPro"/>
</dbReference>
<protein>
    <submittedName>
        <fullName evidence="10">Cadmium-manganese-transporting P-type ATPase</fullName>
    </submittedName>
</protein>
<dbReference type="SUPFAM" id="SSF81653">
    <property type="entry name" value="Calcium ATPase, transduction domain A"/>
    <property type="match status" value="1"/>
</dbReference>
<dbReference type="Proteomes" id="UP000051820">
    <property type="component" value="Unassembled WGS sequence"/>
</dbReference>
<dbReference type="eggNOG" id="COG0474">
    <property type="taxonomic scope" value="Bacteria"/>
</dbReference>
<feature type="transmembrane region" description="Helical" evidence="8">
    <location>
        <begin position="214"/>
        <end position="234"/>
    </location>
</feature>
<keyword evidence="11" id="KW-1185">Reference proteome</keyword>